<keyword evidence="11" id="KW-1185">Reference proteome</keyword>
<dbReference type="SUPFAM" id="SSF46894">
    <property type="entry name" value="C-terminal effector domain of the bipartite response regulators"/>
    <property type="match status" value="1"/>
</dbReference>
<keyword evidence="4 7" id="KW-0238">DNA-binding</keyword>
<evidence type="ECO:0000256" key="7">
    <source>
        <dbReference type="PROSITE-ProRule" id="PRU01091"/>
    </source>
</evidence>
<keyword evidence="1 6" id="KW-0597">Phosphoprotein</keyword>
<evidence type="ECO:0000256" key="5">
    <source>
        <dbReference type="ARBA" id="ARBA00023163"/>
    </source>
</evidence>
<dbReference type="Gene3D" id="3.40.50.2300">
    <property type="match status" value="1"/>
</dbReference>
<dbReference type="PANTHER" id="PTHR48111">
    <property type="entry name" value="REGULATOR OF RPOS"/>
    <property type="match status" value="1"/>
</dbReference>
<evidence type="ECO:0000259" key="8">
    <source>
        <dbReference type="PROSITE" id="PS50110"/>
    </source>
</evidence>
<gene>
    <name evidence="10" type="ORF">GCM10008956_12040</name>
</gene>
<dbReference type="InterPro" id="IPR036388">
    <property type="entry name" value="WH-like_DNA-bd_sf"/>
</dbReference>
<dbReference type="GO" id="GO:0000976">
    <property type="term" value="F:transcription cis-regulatory region binding"/>
    <property type="evidence" value="ECO:0007669"/>
    <property type="project" value="TreeGrafter"/>
</dbReference>
<sequence length="240" mass="26600">MTMHTPRTSPADHAIHRPHLLLIEDDRDVRRILCDELQLEGFHVYATATGEDGLIAATQQTPDLILLDLGLPDLPGDEMTRRLRNLTDAPIVVLTATDALQERVHQLALGANDFVMKPYDPRELLARVHAHLRRHGRSAPLHIGRFTLDRQLHRLSVDGRDLGLSPTELAIASVLLEAPGQLMNREHLERVVWPDQPCRNALNVHVSHLRAKLAAAGAGELLISVRRSGLALLADSTTAR</sequence>
<dbReference type="GO" id="GO:0032993">
    <property type="term" value="C:protein-DNA complex"/>
    <property type="evidence" value="ECO:0007669"/>
    <property type="project" value="TreeGrafter"/>
</dbReference>
<reference evidence="11" key="1">
    <citation type="journal article" date="2019" name="Int. J. Syst. Evol. Microbiol.">
        <title>The Global Catalogue of Microorganisms (GCM) 10K type strain sequencing project: providing services to taxonomists for standard genome sequencing and annotation.</title>
        <authorList>
            <consortium name="The Broad Institute Genomics Platform"/>
            <consortium name="The Broad Institute Genome Sequencing Center for Infectious Disease"/>
            <person name="Wu L."/>
            <person name="Ma J."/>
        </authorList>
    </citation>
    <scope>NUCLEOTIDE SEQUENCE [LARGE SCALE GENOMIC DNA]</scope>
    <source>
        <strain evidence="11">JCM 31047</strain>
    </source>
</reference>
<dbReference type="Proteomes" id="UP000600547">
    <property type="component" value="Unassembled WGS sequence"/>
</dbReference>
<dbReference type="InterPro" id="IPR001789">
    <property type="entry name" value="Sig_transdc_resp-reg_receiver"/>
</dbReference>
<dbReference type="GO" id="GO:0005829">
    <property type="term" value="C:cytosol"/>
    <property type="evidence" value="ECO:0007669"/>
    <property type="project" value="TreeGrafter"/>
</dbReference>
<evidence type="ECO:0000259" key="9">
    <source>
        <dbReference type="PROSITE" id="PS51755"/>
    </source>
</evidence>
<dbReference type="PROSITE" id="PS51755">
    <property type="entry name" value="OMPR_PHOB"/>
    <property type="match status" value="1"/>
</dbReference>
<accession>A0A8H9GP07</accession>
<dbReference type="PANTHER" id="PTHR48111:SF1">
    <property type="entry name" value="TWO-COMPONENT RESPONSE REGULATOR ORR33"/>
    <property type="match status" value="1"/>
</dbReference>
<evidence type="ECO:0000256" key="3">
    <source>
        <dbReference type="ARBA" id="ARBA00023015"/>
    </source>
</evidence>
<dbReference type="GO" id="GO:0006355">
    <property type="term" value="P:regulation of DNA-templated transcription"/>
    <property type="evidence" value="ECO:0007669"/>
    <property type="project" value="InterPro"/>
</dbReference>
<feature type="DNA-binding region" description="OmpR/PhoB-type" evidence="7">
    <location>
        <begin position="138"/>
        <end position="234"/>
    </location>
</feature>
<evidence type="ECO:0000256" key="4">
    <source>
        <dbReference type="ARBA" id="ARBA00023125"/>
    </source>
</evidence>
<keyword evidence="2" id="KW-0902">Two-component regulatory system</keyword>
<dbReference type="Gene3D" id="1.10.10.10">
    <property type="entry name" value="Winged helix-like DNA-binding domain superfamily/Winged helix DNA-binding domain"/>
    <property type="match status" value="1"/>
</dbReference>
<dbReference type="RefSeq" id="WP_162621506.1">
    <property type="nucleotide sequence ID" value="NZ_BMQG01000003.1"/>
</dbReference>
<dbReference type="CDD" id="cd00383">
    <property type="entry name" value="trans_reg_C"/>
    <property type="match status" value="1"/>
</dbReference>
<dbReference type="Gene3D" id="6.10.250.690">
    <property type="match status" value="1"/>
</dbReference>
<feature type="domain" description="Response regulatory" evidence="8">
    <location>
        <begin position="19"/>
        <end position="132"/>
    </location>
</feature>
<dbReference type="Pfam" id="PF00072">
    <property type="entry name" value="Response_reg"/>
    <property type="match status" value="1"/>
</dbReference>
<dbReference type="EMBL" id="BMQG01000003">
    <property type="protein sequence ID" value="GGM37166.1"/>
    <property type="molecule type" value="Genomic_DNA"/>
</dbReference>
<dbReference type="Pfam" id="PF00486">
    <property type="entry name" value="Trans_reg_C"/>
    <property type="match status" value="1"/>
</dbReference>
<proteinExistence type="predicted"/>
<name>A0A8H9GP07_9DEIO</name>
<dbReference type="InterPro" id="IPR011006">
    <property type="entry name" value="CheY-like_superfamily"/>
</dbReference>
<evidence type="ECO:0000256" key="1">
    <source>
        <dbReference type="ARBA" id="ARBA00022553"/>
    </source>
</evidence>
<evidence type="ECO:0000256" key="2">
    <source>
        <dbReference type="ARBA" id="ARBA00023012"/>
    </source>
</evidence>
<dbReference type="SMART" id="SM00448">
    <property type="entry name" value="REC"/>
    <property type="match status" value="1"/>
</dbReference>
<protein>
    <submittedName>
        <fullName evidence="10">DNA-binding response regulator</fullName>
    </submittedName>
</protein>
<keyword evidence="3" id="KW-0805">Transcription regulation</keyword>
<evidence type="ECO:0000313" key="10">
    <source>
        <dbReference type="EMBL" id="GGM37166.1"/>
    </source>
</evidence>
<feature type="domain" description="OmpR/PhoB-type" evidence="9">
    <location>
        <begin position="138"/>
        <end position="234"/>
    </location>
</feature>
<dbReference type="SMART" id="SM00862">
    <property type="entry name" value="Trans_reg_C"/>
    <property type="match status" value="1"/>
</dbReference>
<dbReference type="InterPro" id="IPR001867">
    <property type="entry name" value="OmpR/PhoB-type_DNA-bd"/>
</dbReference>
<dbReference type="PROSITE" id="PS50110">
    <property type="entry name" value="RESPONSE_REGULATORY"/>
    <property type="match status" value="1"/>
</dbReference>
<dbReference type="InterPro" id="IPR016032">
    <property type="entry name" value="Sig_transdc_resp-reg_C-effctor"/>
</dbReference>
<dbReference type="GO" id="GO:0000156">
    <property type="term" value="F:phosphorelay response regulator activity"/>
    <property type="evidence" value="ECO:0007669"/>
    <property type="project" value="TreeGrafter"/>
</dbReference>
<feature type="modified residue" description="4-aspartylphosphate" evidence="6">
    <location>
        <position position="68"/>
    </location>
</feature>
<dbReference type="AlphaFoldDB" id="A0A8H9GP07"/>
<comment type="caution">
    <text evidence="10">The sequence shown here is derived from an EMBL/GenBank/DDBJ whole genome shotgun (WGS) entry which is preliminary data.</text>
</comment>
<dbReference type="SUPFAM" id="SSF52172">
    <property type="entry name" value="CheY-like"/>
    <property type="match status" value="1"/>
</dbReference>
<dbReference type="InterPro" id="IPR039420">
    <property type="entry name" value="WalR-like"/>
</dbReference>
<evidence type="ECO:0000313" key="11">
    <source>
        <dbReference type="Proteomes" id="UP000600547"/>
    </source>
</evidence>
<organism evidence="10 11">
    <name type="scientific">Deinococcus arenae</name>
    <dbReference type="NCBI Taxonomy" id="1452751"/>
    <lineage>
        <taxon>Bacteria</taxon>
        <taxon>Thermotogati</taxon>
        <taxon>Deinococcota</taxon>
        <taxon>Deinococci</taxon>
        <taxon>Deinococcales</taxon>
        <taxon>Deinococcaceae</taxon>
        <taxon>Deinococcus</taxon>
    </lineage>
</organism>
<keyword evidence="5" id="KW-0804">Transcription</keyword>
<evidence type="ECO:0000256" key="6">
    <source>
        <dbReference type="PROSITE-ProRule" id="PRU00169"/>
    </source>
</evidence>